<evidence type="ECO:0000313" key="3">
    <source>
        <dbReference type="Proteomes" id="UP000594638"/>
    </source>
</evidence>
<dbReference type="EMBL" id="CACTIH010009746">
    <property type="protein sequence ID" value="CAA3032933.1"/>
    <property type="molecule type" value="Genomic_DNA"/>
</dbReference>
<feature type="region of interest" description="Disordered" evidence="1">
    <location>
        <begin position="18"/>
        <end position="86"/>
    </location>
</feature>
<organism evidence="2 3">
    <name type="scientific">Olea europaea subsp. europaea</name>
    <dbReference type="NCBI Taxonomy" id="158383"/>
    <lineage>
        <taxon>Eukaryota</taxon>
        <taxon>Viridiplantae</taxon>
        <taxon>Streptophyta</taxon>
        <taxon>Embryophyta</taxon>
        <taxon>Tracheophyta</taxon>
        <taxon>Spermatophyta</taxon>
        <taxon>Magnoliopsida</taxon>
        <taxon>eudicotyledons</taxon>
        <taxon>Gunneridae</taxon>
        <taxon>Pentapetalae</taxon>
        <taxon>asterids</taxon>
        <taxon>lamiids</taxon>
        <taxon>Lamiales</taxon>
        <taxon>Oleaceae</taxon>
        <taxon>Oleeae</taxon>
        <taxon>Olea</taxon>
    </lineage>
</organism>
<evidence type="ECO:0000256" key="1">
    <source>
        <dbReference type="SAM" id="MobiDB-lite"/>
    </source>
</evidence>
<comment type="caution">
    <text evidence="2">The sequence shown here is derived from an EMBL/GenBank/DDBJ whole genome shotgun (WGS) entry which is preliminary data.</text>
</comment>
<gene>
    <name evidence="2" type="ORF">OLEA9_A068906</name>
</gene>
<keyword evidence="3" id="KW-1185">Reference proteome</keyword>
<name>A0A8S0VNI4_OLEEU</name>
<proteinExistence type="predicted"/>
<dbReference type="AlphaFoldDB" id="A0A8S0VNI4"/>
<sequence>MRKCLKKLAVATRGGHLKVLSPLPPAEEANFSDPLTKDIGDGDTKMPPLATTPPSQQSTLDNDGSSLPPSLLPKSMEGMTAFDHNGRTKLDSFCRDKIN</sequence>
<feature type="compositionally biased region" description="Basic and acidic residues" evidence="1">
    <location>
        <begin position="35"/>
        <end position="44"/>
    </location>
</feature>
<reference evidence="2 3" key="1">
    <citation type="submission" date="2019-12" db="EMBL/GenBank/DDBJ databases">
        <authorList>
            <person name="Alioto T."/>
            <person name="Alioto T."/>
            <person name="Gomez Garrido J."/>
        </authorList>
    </citation>
    <scope>NUCLEOTIDE SEQUENCE [LARGE SCALE GENOMIC DNA]</scope>
</reference>
<feature type="compositionally biased region" description="Polar residues" evidence="1">
    <location>
        <begin position="52"/>
        <end position="64"/>
    </location>
</feature>
<evidence type="ECO:0000313" key="2">
    <source>
        <dbReference type="EMBL" id="CAA3032933.1"/>
    </source>
</evidence>
<dbReference type="Proteomes" id="UP000594638">
    <property type="component" value="Unassembled WGS sequence"/>
</dbReference>
<dbReference type="Gramene" id="OE9A068906T1">
    <property type="protein sequence ID" value="OE9A068906C1"/>
    <property type="gene ID" value="OE9A068906"/>
</dbReference>
<accession>A0A8S0VNI4</accession>
<protein>
    <submittedName>
        <fullName evidence="2">Uncharacterized protein</fullName>
    </submittedName>
</protein>